<organism evidence="1 2">
    <name type="scientific">Thermoproteus sp. AZ2</name>
    <dbReference type="NCBI Taxonomy" id="1609232"/>
    <lineage>
        <taxon>Archaea</taxon>
        <taxon>Thermoproteota</taxon>
        <taxon>Thermoprotei</taxon>
        <taxon>Thermoproteales</taxon>
        <taxon>Thermoproteaceae</taxon>
        <taxon>Thermoproteus</taxon>
    </lineage>
</organism>
<dbReference type="EC" id="6.3.5.5" evidence="1"/>
<dbReference type="Proteomes" id="UP000033636">
    <property type="component" value="Unassembled WGS sequence"/>
</dbReference>
<name>A0ACC6UZJ3_9CREN</name>
<evidence type="ECO:0000313" key="1">
    <source>
        <dbReference type="EMBL" id="MFB6490113.1"/>
    </source>
</evidence>
<protein>
    <submittedName>
        <fullName evidence="1">Glutamine-hydrolyzing carbamoyl-phosphate synthase small subunit</fullName>
        <ecNumber evidence="1">6.3.5.5</ecNumber>
    </submittedName>
</protein>
<accession>A0ACC6UZJ3</accession>
<sequence>MYPPALALDVYGANHRAYLVLEDGTVLAGRPFGADRTAVGEVVFTTSVVGYPQSITDPSYRGQILVFTHPLIGNYGVSEDQFESDRVQAEAVVVYEATQPNHYKSAMSLDEWLKSAGVPGIARVDTRHLVLKLREYGVMMGAVGQEPPEELLERIRKSPRYDEVDYASMVSPKEPQVLGDGKMCIGVVDCGVKTSILRELVKRGVKVLRVPCLQWELALQCDGVLFSPGPGNPKLLRRVAEGARAAAEMKKPILGICLGHQVTALALGADIYKLKFGHRATNKPVRDLAFTGKTYITTHNHGFAVDPKSLEGTGLKVWAVQPDDGTIEGLYHERLPVLTSQFHPEAGPGPWDTRWLFDKFLKIVDRHAEGTYR</sequence>
<dbReference type="EMBL" id="JZWT02000004">
    <property type="protein sequence ID" value="MFB6490113.1"/>
    <property type="molecule type" value="Genomic_DNA"/>
</dbReference>
<comment type="caution">
    <text evidence="1">The sequence shown here is derived from an EMBL/GenBank/DDBJ whole genome shotgun (WGS) entry which is preliminary data.</text>
</comment>
<proteinExistence type="predicted"/>
<evidence type="ECO:0000313" key="2">
    <source>
        <dbReference type="Proteomes" id="UP000033636"/>
    </source>
</evidence>
<reference evidence="1" key="1">
    <citation type="submission" date="2024-07" db="EMBL/GenBank/DDBJ databases">
        <title>Metagenome and Metagenome-Assembled Genomes of Archaea from a hot spring from the geothermal field of Los Azufres, Mexico.</title>
        <authorList>
            <person name="Marin-Paredes R."/>
            <person name="Martinez-Romero E."/>
            <person name="Servin-Garciduenas L.E."/>
        </authorList>
    </citation>
    <scope>NUCLEOTIDE SEQUENCE</scope>
</reference>
<gene>
    <name evidence="1" type="primary">carA</name>
    <name evidence="1" type="ORF">TU35_002510</name>
</gene>
<keyword evidence="1" id="KW-0436">Ligase</keyword>